<evidence type="ECO:0000313" key="2">
    <source>
        <dbReference type="Proteomes" id="UP000823388"/>
    </source>
</evidence>
<sequence>MTGTHGEVLVRLTLKGGVNMHSRRSSWRSLEVSRSDQVTIVSEGGRKQQRACYGCNFSSSPRGWPAHCFSSW</sequence>
<evidence type="ECO:0000313" key="1">
    <source>
        <dbReference type="EMBL" id="KAG2590955.1"/>
    </source>
</evidence>
<dbReference type="AlphaFoldDB" id="A0A8T0S132"/>
<comment type="caution">
    <text evidence="1">The sequence shown here is derived from an EMBL/GenBank/DDBJ whole genome shotgun (WGS) entry which is preliminary data.</text>
</comment>
<keyword evidence="2" id="KW-1185">Reference proteome</keyword>
<gene>
    <name evidence="1" type="ORF">PVAP13_5NG454040</name>
</gene>
<reference evidence="1" key="1">
    <citation type="submission" date="2020-05" db="EMBL/GenBank/DDBJ databases">
        <title>WGS assembly of Panicum virgatum.</title>
        <authorList>
            <person name="Lovell J.T."/>
            <person name="Jenkins J."/>
            <person name="Shu S."/>
            <person name="Juenger T.E."/>
            <person name="Schmutz J."/>
        </authorList>
    </citation>
    <scope>NUCLEOTIDE SEQUENCE</scope>
    <source>
        <strain evidence="1">AP13</strain>
    </source>
</reference>
<name>A0A8T0S132_PANVG</name>
<proteinExistence type="predicted"/>
<dbReference type="EMBL" id="CM029046">
    <property type="protein sequence ID" value="KAG2590955.1"/>
    <property type="molecule type" value="Genomic_DNA"/>
</dbReference>
<accession>A0A8T0S132</accession>
<dbReference type="Proteomes" id="UP000823388">
    <property type="component" value="Chromosome 5N"/>
</dbReference>
<protein>
    <submittedName>
        <fullName evidence="1">Uncharacterized protein</fullName>
    </submittedName>
</protein>
<organism evidence="1 2">
    <name type="scientific">Panicum virgatum</name>
    <name type="common">Blackwell switchgrass</name>
    <dbReference type="NCBI Taxonomy" id="38727"/>
    <lineage>
        <taxon>Eukaryota</taxon>
        <taxon>Viridiplantae</taxon>
        <taxon>Streptophyta</taxon>
        <taxon>Embryophyta</taxon>
        <taxon>Tracheophyta</taxon>
        <taxon>Spermatophyta</taxon>
        <taxon>Magnoliopsida</taxon>
        <taxon>Liliopsida</taxon>
        <taxon>Poales</taxon>
        <taxon>Poaceae</taxon>
        <taxon>PACMAD clade</taxon>
        <taxon>Panicoideae</taxon>
        <taxon>Panicodae</taxon>
        <taxon>Paniceae</taxon>
        <taxon>Panicinae</taxon>
        <taxon>Panicum</taxon>
        <taxon>Panicum sect. Hiantes</taxon>
    </lineage>
</organism>